<keyword evidence="2" id="KW-1185">Reference proteome</keyword>
<dbReference type="InterPro" id="IPR038282">
    <property type="entry name" value="DUF2267_sf"/>
</dbReference>
<dbReference type="EMBL" id="JBHUCZ010000002">
    <property type="protein sequence ID" value="MFD1566921.1"/>
    <property type="molecule type" value="Genomic_DNA"/>
</dbReference>
<accession>A0ABD6BQF3</accession>
<dbReference type="Proteomes" id="UP001597139">
    <property type="component" value="Unassembled WGS sequence"/>
</dbReference>
<dbReference type="InterPro" id="IPR018727">
    <property type="entry name" value="DUF2267"/>
</dbReference>
<dbReference type="AlphaFoldDB" id="A0ABD6BQF3"/>
<dbReference type="Pfam" id="PF10025">
    <property type="entry name" value="DUF2267"/>
    <property type="match status" value="1"/>
</dbReference>
<sequence>MQFHEFTGEVQHRIEGATQGEAVRATRATLSALGERIAADEAADLAAVLPMEVDWYLTYPDHRNRFDYDAFLERVAERTDSTTADAEATAQAVLGVVAENAPAGELDDVRAELTADYGPLFDVA</sequence>
<protein>
    <submittedName>
        <fullName evidence="1">DUF2267 domain-containing protein</fullName>
    </submittedName>
</protein>
<comment type="caution">
    <text evidence="1">The sequence shown here is derived from an EMBL/GenBank/DDBJ whole genome shotgun (WGS) entry which is preliminary data.</text>
</comment>
<gene>
    <name evidence="1" type="ORF">ACFSAU_05395</name>
</gene>
<dbReference type="Gene3D" id="1.10.490.110">
    <property type="entry name" value="Uncharacterized conserved protein DUF2267"/>
    <property type="match status" value="1"/>
</dbReference>
<dbReference type="RefSeq" id="WP_267646634.1">
    <property type="nucleotide sequence ID" value="NZ_JANHGR010000001.1"/>
</dbReference>
<evidence type="ECO:0000313" key="2">
    <source>
        <dbReference type="Proteomes" id="UP001597139"/>
    </source>
</evidence>
<organism evidence="1 2">
    <name type="scientific">Halolamina litorea</name>
    <dbReference type="NCBI Taxonomy" id="1515593"/>
    <lineage>
        <taxon>Archaea</taxon>
        <taxon>Methanobacteriati</taxon>
        <taxon>Methanobacteriota</taxon>
        <taxon>Stenosarchaea group</taxon>
        <taxon>Halobacteria</taxon>
        <taxon>Halobacteriales</taxon>
        <taxon>Haloferacaceae</taxon>
    </lineage>
</organism>
<name>A0ABD6BQF3_9EURY</name>
<evidence type="ECO:0000313" key="1">
    <source>
        <dbReference type="EMBL" id="MFD1566921.1"/>
    </source>
</evidence>
<reference evidence="1 2" key="1">
    <citation type="journal article" date="2019" name="Int. J. Syst. Evol. Microbiol.">
        <title>The Global Catalogue of Microorganisms (GCM) 10K type strain sequencing project: providing services to taxonomists for standard genome sequencing and annotation.</title>
        <authorList>
            <consortium name="The Broad Institute Genomics Platform"/>
            <consortium name="The Broad Institute Genome Sequencing Center for Infectious Disease"/>
            <person name="Wu L."/>
            <person name="Ma J."/>
        </authorList>
    </citation>
    <scope>NUCLEOTIDE SEQUENCE [LARGE SCALE GENOMIC DNA]</scope>
    <source>
        <strain evidence="1 2">CGMCC 1.12859</strain>
    </source>
</reference>
<proteinExistence type="predicted"/>